<accession>A0ABQ0LU73</accession>
<name>A0ABQ0LU73_MYCCL</name>
<dbReference type="Proteomes" id="UP000815677">
    <property type="component" value="Unassembled WGS sequence"/>
</dbReference>
<sequence>MLSPLTAFSWSVLAPTLARSPTSFLPTTNCAIPTGICLLPIAVVVAFICTKLWPRTRHEKGSDALVPIQALLTVITPVAAAWPRDYLPLVDHTTNARSKTVSVSLISLIDAICRRDIEFRNHEDFVEFLAGRLVAYGWRVQLALDGCVAFKVLGWVVGSYFSWKQPYKTVDPRRVLKRTHGASSPKESITLDTLLQSHNTHIDLDRTPLSQINSALAALGADLAPGQTAIIEFTTPATEIEFLSAEFIVCAVPLMARKCAPASRRATTTPLFADLNSVLAQLTQSTKLVLESVTNISKDYAAKLVAAAEQLDGDKSIRTPFVDKWGLEGYSEERFMLGWEAALFESGTHLARWKIVVAHK</sequence>
<keyword evidence="4" id="KW-1185">Reference proteome</keyword>
<evidence type="ECO:0000256" key="2">
    <source>
        <dbReference type="SAM" id="SignalP"/>
    </source>
</evidence>
<evidence type="ECO:0000256" key="1">
    <source>
        <dbReference type="SAM" id="Phobius"/>
    </source>
</evidence>
<feature type="transmembrane region" description="Helical" evidence="1">
    <location>
        <begin position="34"/>
        <end position="53"/>
    </location>
</feature>
<proteinExistence type="predicted"/>
<keyword evidence="1" id="KW-1133">Transmembrane helix</keyword>
<feature type="transmembrane region" description="Helical" evidence="1">
    <location>
        <begin position="65"/>
        <end position="82"/>
    </location>
</feature>
<keyword evidence="1" id="KW-0472">Membrane</keyword>
<keyword evidence="1" id="KW-0812">Transmembrane</keyword>
<feature type="signal peptide" evidence="2">
    <location>
        <begin position="1"/>
        <end position="18"/>
    </location>
</feature>
<protein>
    <recommendedName>
        <fullName evidence="5">Amine oxidase domain-containing protein</fullName>
    </recommendedName>
</protein>
<gene>
    <name evidence="3" type="ORF">MCHLO_11465</name>
</gene>
<evidence type="ECO:0008006" key="5">
    <source>
        <dbReference type="Google" id="ProtNLM"/>
    </source>
</evidence>
<feature type="chain" id="PRO_5047442488" description="Amine oxidase domain-containing protein" evidence="2">
    <location>
        <begin position="19"/>
        <end position="360"/>
    </location>
</feature>
<evidence type="ECO:0000313" key="3">
    <source>
        <dbReference type="EMBL" id="GAT54625.1"/>
    </source>
</evidence>
<dbReference type="EMBL" id="DF848725">
    <property type="protein sequence ID" value="GAT54625.1"/>
    <property type="molecule type" value="Genomic_DNA"/>
</dbReference>
<evidence type="ECO:0000313" key="4">
    <source>
        <dbReference type="Proteomes" id="UP000815677"/>
    </source>
</evidence>
<reference evidence="3" key="1">
    <citation type="submission" date="2014-09" db="EMBL/GenBank/DDBJ databases">
        <title>Genome sequence of the luminous mushroom Mycena chlorophos for searching fungal bioluminescence genes.</title>
        <authorList>
            <person name="Tanaka Y."/>
            <person name="Kasuga D."/>
            <person name="Oba Y."/>
            <person name="Hase S."/>
            <person name="Sato K."/>
            <person name="Oba Y."/>
            <person name="Sakakibara Y."/>
        </authorList>
    </citation>
    <scope>NUCLEOTIDE SEQUENCE</scope>
</reference>
<organism evidence="3 4">
    <name type="scientific">Mycena chlorophos</name>
    <name type="common">Agaric fungus</name>
    <name type="synonym">Agaricus chlorophos</name>
    <dbReference type="NCBI Taxonomy" id="658473"/>
    <lineage>
        <taxon>Eukaryota</taxon>
        <taxon>Fungi</taxon>
        <taxon>Dikarya</taxon>
        <taxon>Basidiomycota</taxon>
        <taxon>Agaricomycotina</taxon>
        <taxon>Agaricomycetes</taxon>
        <taxon>Agaricomycetidae</taxon>
        <taxon>Agaricales</taxon>
        <taxon>Marasmiineae</taxon>
        <taxon>Mycenaceae</taxon>
        <taxon>Mycena</taxon>
    </lineage>
</organism>
<keyword evidence="2" id="KW-0732">Signal</keyword>